<organism evidence="2 3">
    <name type="scientific">Ditylenchus destructor</name>
    <dbReference type="NCBI Taxonomy" id="166010"/>
    <lineage>
        <taxon>Eukaryota</taxon>
        <taxon>Metazoa</taxon>
        <taxon>Ecdysozoa</taxon>
        <taxon>Nematoda</taxon>
        <taxon>Chromadorea</taxon>
        <taxon>Rhabditida</taxon>
        <taxon>Tylenchina</taxon>
        <taxon>Tylenchomorpha</taxon>
        <taxon>Sphaerularioidea</taxon>
        <taxon>Anguinidae</taxon>
        <taxon>Anguininae</taxon>
        <taxon>Ditylenchus</taxon>
    </lineage>
</organism>
<dbReference type="AlphaFoldDB" id="A0AAD4R2M6"/>
<dbReference type="EMBL" id="JAKKPZ010000053">
    <property type="protein sequence ID" value="KAI1705796.1"/>
    <property type="molecule type" value="Genomic_DNA"/>
</dbReference>
<accession>A0AAD4R2M6</accession>
<reference evidence="2" key="1">
    <citation type="submission" date="2022-01" db="EMBL/GenBank/DDBJ databases">
        <title>Genome Sequence Resource for Two Populations of Ditylenchus destructor, the Migratory Endoparasitic Phytonematode.</title>
        <authorList>
            <person name="Zhang H."/>
            <person name="Lin R."/>
            <person name="Xie B."/>
        </authorList>
    </citation>
    <scope>NUCLEOTIDE SEQUENCE</scope>
    <source>
        <strain evidence="2">BazhouSP</strain>
    </source>
</reference>
<gene>
    <name evidence="2" type="ORF">DdX_13409</name>
</gene>
<name>A0AAD4R2M6_9BILA</name>
<feature type="compositionally biased region" description="Basic residues" evidence="1">
    <location>
        <begin position="145"/>
        <end position="154"/>
    </location>
</feature>
<dbReference type="Proteomes" id="UP001201812">
    <property type="component" value="Unassembled WGS sequence"/>
</dbReference>
<protein>
    <submittedName>
        <fullName evidence="2">Uncharacterized protein</fullName>
    </submittedName>
</protein>
<proteinExistence type="predicted"/>
<feature type="region of interest" description="Disordered" evidence="1">
    <location>
        <begin position="142"/>
        <end position="161"/>
    </location>
</feature>
<sequence length="176" mass="19701">MTHIRNDEENMPPFIVNKKMYEFKSHASTVTYGELSKLLQATTGLEEALARETRCSARQAMSVDKKLADITADGIKAKNFINPSLSSSPASLVLSLRSLNRYLSTPKLRQVKQQWALLSFCSWLWQSLLVLHINSAIWTSTSSKPSRRSMKRRASSNSASTTIRTSTATNFLSIKS</sequence>
<comment type="caution">
    <text evidence="2">The sequence shown here is derived from an EMBL/GenBank/DDBJ whole genome shotgun (WGS) entry which is preliminary data.</text>
</comment>
<evidence type="ECO:0000313" key="3">
    <source>
        <dbReference type="Proteomes" id="UP001201812"/>
    </source>
</evidence>
<evidence type="ECO:0000313" key="2">
    <source>
        <dbReference type="EMBL" id="KAI1705796.1"/>
    </source>
</evidence>
<evidence type="ECO:0000256" key="1">
    <source>
        <dbReference type="SAM" id="MobiDB-lite"/>
    </source>
</evidence>
<keyword evidence="3" id="KW-1185">Reference proteome</keyword>